<dbReference type="EMBL" id="UINC01204147">
    <property type="protein sequence ID" value="SVE24744.1"/>
    <property type="molecule type" value="Genomic_DNA"/>
</dbReference>
<protein>
    <recommendedName>
        <fullName evidence="2">Phosphopantetheine adenylyltransferase</fullName>
        <ecNumber evidence="1">2.7.7.3</ecNumber>
    </recommendedName>
</protein>
<evidence type="ECO:0000256" key="3">
    <source>
        <dbReference type="ARBA" id="ARBA00022490"/>
    </source>
</evidence>
<comment type="catalytic activity">
    <reaction evidence="10">
        <text>(R)-4'-phosphopantetheine + ATP + H(+) = 3'-dephospho-CoA + diphosphate</text>
        <dbReference type="Rhea" id="RHEA:19801"/>
        <dbReference type="ChEBI" id="CHEBI:15378"/>
        <dbReference type="ChEBI" id="CHEBI:30616"/>
        <dbReference type="ChEBI" id="CHEBI:33019"/>
        <dbReference type="ChEBI" id="CHEBI:57328"/>
        <dbReference type="ChEBI" id="CHEBI:61723"/>
        <dbReference type="EC" id="2.7.7.3"/>
    </reaction>
</comment>
<organism evidence="12">
    <name type="scientific">marine metagenome</name>
    <dbReference type="NCBI Taxonomy" id="408172"/>
    <lineage>
        <taxon>unclassified sequences</taxon>
        <taxon>metagenomes</taxon>
        <taxon>ecological metagenomes</taxon>
    </lineage>
</organism>
<evidence type="ECO:0000256" key="9">
    <source>
        <dbReference type="ARBA" id="ARBA00022993"/>
    </source>
</evidence>
<dbReference type="InterPro" id="IPR014729">
    <property type="entry name" value="Rossmann-like_a/b/a_fold"/>
</dbReference>
<keyword evidence="8" id="KW-0460">Magnesium</keyword>
<evidence type="ECO:0000313" key="12">
    <source>
        <dbReference type="EMBL" id="SVE24744.1"/>
    </source>
</evidence>
<evidence type="ECO:0000256" key="7">
    <source>
        <dbReference type="ARBA" id="ARBA00022840"/>
    </source>
</evidence>
<dbReference type="CDD" id="cd02163">
    <property type="entry name" value="PPAT"/>
    <property type="match status" value="1"/>
</dbReference>
<proteinExistence type="inferred from homology"/>
<dbReference type="HAMAP" id="MF_00151">
    <property type="entry name" value="PPAT_bact"/>
    <property type="match status" value="1"/>
</dbReference>
<evidence type="ECO:0000256" key="10">
    <source>
        <dbReference type="ARBA" id="ARBA00029346"/>
    </source>
</evidence>
<dbReference type="AlphaFoldDB" id="A0A383BXU7"/>
<keyword evidence="5" id="KW-0548">Nucleotidyltransferase</keyword>
<feature type="non-terminal residue" evidence="12">
    <location>
        <position position="1"/>
    </location>
</feature>
<name>A0A383BXU7_9ZZZZ</name>
<dbReference type="InterPro" id="IPR001980">
    <property type="entry name" value="PPAT"/>
</dbReference>
<feature type="domain" description="Cytidyltransferase-like" evidence="11">
    <location>
        <begin position="16"/>
        <end position="144"/>
    </location>
</feature>
<keyword evidence="6" id="KW-0547">Nucleotide-binding</keyword>
<evidence type="ECO:0000256" key="5">
    <source>
        <dbReference type="ARBA" id="ARBA00022695"/>
    </source>
</evidence>
<evidence type="ECO:0000256" key="8">
    <source>
        <dbReference type="ARBA" id="ARBA00022842"/>
    </source>
</evidence>
<dbReference type="EC" id="2.7.7.3" evidence="1"/>
<dbReference type="Gene3D" id="3.40.50.620">
    <property type="entry name" value="HUPs"/>
    <property type="match status" value="1"/>
</dbReference>
<dbReference type="GO" id="GO:0005524">
    <property type="term" value="F:ATP binding"/>
    <property type="evidence" value="ECO:0007669"/>
    <property type="project" value="UniProtKB-KW"/>
</dbReference>
<dbReference type="GO" id="GO:0004595">
    <property type="term" value="F:pantetheine-phosphate adenylyltransferase activity"/>
    <property type="evidence" value="ECO:0007669"/>
    <property type="project" value="UniProtKB-EC"/>
</dbReference>
<evidence type="ECO:0000256" key="1">
    <source>
        <dbReference type="ARBA" id="ARBA00012392"/>
    </source>
</evidence>
<dbReference type="PANTHER" id="PTHR21342:SF1">
    <property type="entry name" value="PHOSPHOPANTETHEINE ADENYLYLTRANSFERASE"/>
    <property type="match status" value="1"/>
</dbReference>
<accession>A0A383BXU7</accession>
<keyword evidence="4" id="KW-0808">Transferase</keyword>
<dbReference type="Pfam" id="PF01467">
    <property type="entry name" value="CTP_transf_like"/>
    <property type="match status" value="1"/>
</dbReference>
<evidence type="ECO:0000256" key="6">
    <source>
        <dbReference type="ARBA" id="ARBA00022741"/>
    </source>
</evidence>
<keyword evidence="7" id="KW-0067">ATP-binding</keyword>
<reference evidence="12" key="1">
    <citation type="submission" date="2018-05" db="EMBL/GenBank/DDBJ databases">
        <authorList>
            <person name="Lanie J.A."/>
            <person name="Ng W.-L."/>
            <person name="Kazmierczak K.M."/>
            <person name="Andrzejewski T.M."/>
            <person name="Davidsen T.M."/>
            <person name="Wayne K.J."/>
            <person name="Tettelin H."/>
            <person name="Glass J.I."/>
            <person name="Rusch D."/>
            <person name="Podicherti R."/>
            <person name="Tsui H.-C.T."/>
            <person name="Winkler M.E."/>
        </authorList>
    </citation>
    <scope>NUCLEOTIDE SEQUENCE</scope>
</reference>
<dbReference type="NCBIfam" id="TIGR01510">
    <property type="entry name" value="coaD_prev_kdtB"/>
    <property type="match status" value="1"/>
</dbReference>
<keyword evidence="3" id="KW-0963">Cytoplasm</keyword>
<evidence type="ECO:0000256" key="4">
    <source>
        <dbReference type="ARBA" id="ARBA00022679"/>
    </source>
</evidence>
<dbReference type="NCBIfam" id="TIGR00125">
    <property type="entry name" value="cyt_tran_rel"/>
    <property type="match status" value="1"/>
</dbReference>
<dbReference type="GO" id="GO:0015937">
    <property type="term" value="P:coenzyme A biosynthetic process"/>
    <property type="evidence" value="ECO:0007669"/>
    <property type="project" value="UniProtKB-KW"/>
</dbReference>
<gene>
    <name evidence="12" type="ORF">METZ01_LOCUS477598</name>
</gene>
<evidence type="ECO:0000259" key="11">
    <source>
        <dbReference type="Pfam" id="PF01467"/>
    </source>
</evidence>
<dbReference type="PRINTS" id="PR01020">
    <property type="entry name" value="LPSBIOSNTHSS"/>
</dbReference>
<dbReference type="SUPFAM" id="SSF52374">
    <property type="entry name" value="Nucleotidylyl transferase"/>
    <property type="match status" value="1"/>
</dbReference>
<dbReference type="InterPro" id="IPR004821">
    <property type="entry name" value="Cyt_trans-like"/>
</dbReference>
<dbReference type="PANTHER" id="PTHR21342">
    <property type="entry name" value="PHOSPHOPANTETHEINE ADENYLYLTRANSFERASE"/>
    <property type="match status" value="1"/>
</dbReference>
<keyword evidence="9" id="KW-0173">Coenzyme A biosynthesis</keyword>
<evidence type="ECO:0000256" key="2">
    <source>
        <dbReference type="ARBA" id="ARBA00013868"/>
    </source>
</evidence>
<sequence>FFFPASATVPPVRTVIYPGSFDPMTNGHLDVVQRASRLFDKVVVAVARNGGKQPLFSPAERKTLIEHSTTELTNVSVDIFEGLLVEYVEQQSGHAVIRGLRALSDFEYEFQMALMNRKLNEKVETLFMMPRASYSFLSSQLVKEIATLGGDVSAFVTPEVREALAGKLGQAGAN</sequence>